<keyword evidence="2" id="KW-0349">Heme</keyword>
<evidence type="ECO:0000313" key="7">
    <source>
        <dbReference type="EMBL" id="RVT50818.1"/>
    </source>
</evidence>
<sequence length="409" mass="44386">MHDTDDRGAALARDFSLANPPPGFIDHPAPFWAALRRHAPVHRLDERSVYLTAYDDVLAVYRSAAVSSDKQQAFAPVFGTGAPLYAHHTTSLVFNDPPRHTRVRRILMGALNQRAIARMEAGVKALVDDLLDVLAGEPAPDLIAHFAAQIPVEVIGNLLAIPRGDRGPLRGWSLAILSALEPAPSAAVQAAGNAAVTEFLDYLRMLVAERRAQPGDPEVDVLTRLMLGDAEGALDEAELMHNCIFLLNAGHETTTNLIGNGALLLMTHRDQLARLLAEPALINPAVEELLRLESPIQINNRLTTEAVPLPSGTTLPAGTFVHLAIGAANRDPAVFADPDRLDITRSPNHHLAFGQGAHACSGMNVARMEARIALGRLFQRFPRLAPDGEPVRDRRLRFRGFSRLPVRLG</sequence>
<organism evidence="7 8">
    <name type="scientific">Rubrivivax albus</name>
    <dbReference type="NCBI Taxonomy" id="2499835"/>
    <lineage>
        <taxon>Bacteria</taxon>
        <taxon>Pseudomonadati</taxon>
        <taxon>Pseudomonadota</taxon>
        <taxon>Betaproteobacteria</taxon>
        <taxon>Burkholderiales</taxon>
        <taxon>Sphaerotilaceae</taxon>
        <taxon>Rubrivivax</taxon>
    </lineage>
</organism>
<evidence type="ECO:0000256" key="5">
    <source>
        <dbReference type="ARBA" id="ARBA00023004"/>
    </source>
</evidence>
<dbReference type="PRINTS" id="PR00359">
    <property type="entry name" value="BP450"/>
</dbReference>
<keyword evidence="4" id="KW-0560">Oxidoreductase</keyword>
<dbReference type="AlphaFoldDB" id="A0A437JUB1"/>
<evidence type="ECO:0000256" key="2">
    <source>
        <dbReference type="ARBA" id="ARBA00022617"/>
    </source>
</evidence>
<proteinExistence type="inferred from homology"/>
<dbReference type="PANTHER" id="PTHR46696:SF1">
    <property type="entry name" value="CYTOCHROME P450 YJIB-RELATED"/>
    <property type="match status" value="1"/>
</dbReference>
<dbReference type="GO" id="GO:0004497">
    <property type="term" value="F:monooxygenase activity"/>
    <property type="evidence" value="ECO:0007669"/>
    <property type="project" value="UniProtKB-KW"/>
</dbReference>
<reference evidence="7 8" key="1">
    <citation type="submission" date="2019-01" db="EMBL/GenBank/DDBJ databases">
        <authorList>
            <person name="Chen W.-M."/>
        </authorList>
    </citation>
    <scope>NUCLEOTIDE SEQUENCE [LARGE SCALE GENOMIC DNA]</scope>
    <source>
        <strain evidence="7 8">ICH-3</strain>
    </source>
</reference>
<comment type="similarity">
    <text evidence="1">Belongs to the cytochrome P450 family.</text>
</comment>
<dbReference type="SUPFAM" id="SSF48264">
    <property type="entry name" value="Cytochrome P450"/>
    <property type="match status" value="1"/>
</dbReference>
<dbReference type="Gene3D" id="1.10.630.10">
    <property type="entry name" value="Cytochrome P450"/>
    <property type="match status" value="1"/>
</dbReference>
<dbReference type="PRINTS" id="PR00385">
    <property type="entry name" value="P450"/>
</dbReference>
<dbReference type="InterPro" id="IPR001128">
    <property type="entry name" value="Cyt_P450"/>
</dbReference>
<dbReference type="GO" id="GO:0016705">
    <property type="term" value="F:oxidoreductase activity, acting on paired donors, with incorporation or reduction of molecular oxygen"/>
    <property type="evidence" value="ECO:0007669"/>
    <property type="project" value="InterPro"/>
</dbReference>
<accession>A0A437JUB1</accession>
<keyword evidence="3" id="KW-0479">Metal-binding</keyword>
<keyword evidence="6" id="KW-0503">Monooxygenase</keyword>
<dbReference type="FunFam" id="1.10.630.10:FF:000018">
    <property type="entry name" value="Cytochrome P450 monooxygenase"/>
    <property type="match status" value="1"/>
</dbReference>
<evidence type="ECO:0000256" key="3">
    <source>
        <dbReference type="ARBA" id="ARBA00022723"/>
    </source>
</evidence>
<dbReference type="InterPro" id="IPR036396">
    <property type="entry name" value="Cyt_P450_sf"/>
</dbReference>
<dbReference type="OrthoDB" id="4168525at2"/>
<evidence type="ECO:0000256" key="4">
    <source>
        <dbReference type="ARBA" id="ARBA00023002"/>
    </source>
</evidence>
<dbReference type="PANTHER" id="PTHR46696">
    <property type="entry name" value="P450, PUTATIVE (EUROFUNG)-RELATED"/>
    <property type="match status" value="1"/>
</dbReference>
<comment type="caution">
    <text evidence="7">The sequence shown here is derived from an EMBL/GenBank/DDBJ whole genome shotgun (WGS) entry which is preliminary data.</text>
</comment>
<dbReference type="GO" id="GO:0005506">
    <property type="term" value="F:iron ion binding"/>
    <property type="evidence" value="ECO:0007669"/>
    <property type="project" value="InterPro"/>
</dbReference>
<evidence type="ECO:0000313" key="8">
    <source>
        <dbReference type="Proteomes" id="UP000288178"/>
    </source>
</evidence>
<gene>
    <name evidence="7" type="ORF">ENE75_13470</name>
</gene>
<dbReference type="CDD" id="cd20625">
    <property type="entry name" value="CYP164-like"/>
    <property type="match status" value="1"/>
</dbReference>
<dbReference type="EMBL" id="SACT01000004">
    <property type="protein sequence ID" value="RVT50818.1"/>
    <property type="molecule type" value="Genomic_DNA"/>
</dbReference>
<dbReference type="GO" id="GO:0020037">
    <property type="term" value="F:heme binding"/>
    <property type="evidence" value="ECO:0007669"/>
    <property type="project" value="InterPro"/>
</dbReference>
<keyword evidence="8" id="KW-1185">Reference proteome</keyword>
<dbReference type="Pfam" id="PF00067">
    <property type="entry name" value="p450"/>
    <property type="match status" value="1"/>
</dbReference>
<evidence type="ECO:0000256" key="1">
    <source>
        <dbReference type="ARBA" id="ARBA00010617"/>
    </source>
</evidence>
<name>A0A437JUB1_9BURK</name>
<dbReference type="RefSeq" id="WP_128198844.1">
    <property type="nucleotide sequence ID" value="NZ_SACT01000004.1"/>
</dbReference>
<protein>
    <submittedName>
        <fullName evidence="7">Cytochrome P450</fullName>
    </submittedName>
</protein>
<dbReference type="Proteomes" id="UP000288178">
    <property type="component" value="Unassembled WGS sequence"/>
</dbReference>
<evidence type="ECO:0000256" key="6">
    <source>
        <dbReference type="ARBA" id="ARBA00023033"/>
    </source>
</evidence>
<dbReference type="InterPro" id="IPR002397">
    <property type="entry name" value="Cyt_P450_B"/>
</dbReference>
<keyword evidence="5" id="KW-0408">Iron</keyword>